<dbReference type="SUPFAM" id="SSF81624">
    <property type="entry name" value="N-terminal domain of MutM-like DNA repair proteins"/>
    <property type="match status" value="1"/>
</dbReference>
<evidence type="ECO:0000256" key="10">
    <source>
        <dbReference type="SAM" id="MobiDB-lite"/>
    </source>
</evidence>
<dbReference type="Gene3D" id="3.20.190.10">
    <property type="entry name" value="MutM-like, N-terminal"/>
    <property type="match status" value="1"/>
</dbReference>
<evidence type="ECO:0000256" key="2">
    <source>
        <dbReference type="ARBA" id="ARBA00009409"/>
    </source>
</evidence>
<dbReference type="SMART" id="SM01232">
    <property type="entry name" value="H2TH"/>
    <property type="match status" value="1"/>
</dbReference>
<feature type="region of interest" description="Disordered" evidence="10">
    <location>
        <begin position="308"/>
        <end position="447"/>
    </location>
</feature>
<dbReference type="EMBL" id="LN483332">
    <property type="protein sequence ID" value="CED85019.1"/>
    <property type="molecule type" value="Genomic_DNA"/>
</dbReference>
<evidence type="ECO:0000256" key="3">
    <source>
        <dbReference type="ARBA" id="ARBA00022763"/>
    </source>
</evidence>
<dbReference type="InterPro" id="IPR015886">
    <property type="entry name" value="H2TH_FPG"/>
</dbReference>
<evidence type="ECO:0000256" key="9">
    <source>
        <dbReference type="ARBA" id="ARBA00023295"/>
    </source>
</evidence>
<comment type="catalytic activity">
    <reaction evidence="1">
        <text>Hydrolysis of DNA containing ring-opened 7-methylguanine residues, releasing 2,6-diamino-4-hydroxy-5-(N-methyl)formamidopyrimidine.</text>
        <dbReference type="EC" id="3.2.2.23"/>
    </reaction>
</comment>
<reference evidence="12" key="1">
    <citation type="submission" date="2014-08" db="EMBL/GenBank/DDBJ databases">
        <authorList>
            <person name="Sharma Rahul"/>
            <person name="Thines Marco"/>
        </authorList>
    </citation>
    <scope>NUCLEOTIDE SEQUENCE</scope>
</reference>
<proteinExistence type="inferred from homology"/>
<comment type="similarity">
    <text evidence="2">Belongs to the FPG family.</text>
</comment>
<sequence>MPELPEVERARSDLERAAKGRRIDHVEWAPEDNIVFVNVEDGEFDSTLQGRTVLDVKRKGKVFWMVLSKEGKLPVLHFGMTGALRIKGEESLKYVEGPKSVDDWPPKYMKFILTLGTLETDEEGSAPVQIAFIDPRRLARIKLLQDPENEPPISLLGPDPVLSPPTDEEFKALIGKRAAPIKSVLLDQSVAAGVGNWVADEILYQARIHPLQQAKSLSDDELARIRLKMCDICRFAVQCRSESSIFPSDWLFLNRWGKGKSKKLKSKADDSEEENQSKGPRVVLEDGTRAPIEFLTIGGRTAAFVPTLQILPPNSPGPKKAKAASKSKPITLDVKFNDSEVNKPPKRSKAKDSKSGFDDETESKPQPKSKKAKTEPASPDQPIRTSRHFSTRSTNPQVPIASKREYSSSPLSSPPSKTMASIPKSVGTKRTRQLAESKARAVRAKVL</sequence>
<dbReference type="GO" id="GO:0008534">
    <property type="term" value="F:oxidized purine nucleobase lesion DNA N-glycosylase activity"/>
    <property type="evidence" value="ECO:0007669"/>
    <property type="project" value="UniProtKB-EC"/>
</dbReference>
<dbReference type="Gene3D" id="1.10.8.50">
    <property type="match status" value="1"/>
</dbReference>
<feature type="region of interest" description="Disordered" evidence="10">
    <location>
        <begin position="263"/>
        <end position="285"/>
    </location>
</feature>
<protein>
    <submittedName>
        <fullName evidence="12">MutM, fpg</fullName>
    </submittedName>
</protein>
<dbReference type="GO" id="GO:0008270">
    <property type="term" value="F:zinc ion binding"/>
    <property type="evidence" value="ECO:0007669"/>
    <property type="project" value="InterPro"/>
</dbReference>
<dbReference type="InterPro" id="IPR035937">
    <property type="entry name" value="FPG_N"/>
</dbReference>
<keyword evidence="6" id="KW-0234">DNA repair</keyword>
<dbReference type="PANTHER" id="PTHR22993">
    <property type="entry name" value="FORMAMIDOPYRIMIDINE-DNA GLYCOSYLASE"/>
    <property type="match status" value="1"/>
</dbReference>
<feature type="domain" description="Formamidopyrimidine-DNA glycosylase catalytic" evidence="11">
    <location>
        <begin position="2"/>
        <end position="139"/>
    </location>
</feature>
<keyword evidence="5" id="KW-0238">DNA-binding</keyword>
<feature type="compositionally biased region" description="Low complexity" evidence="10">
    <location>
        <begin position="407"/>
        <end position="416"/>
    </location>
</feature>
<evidence type="ECO:0000259" key="11">
    <source>
        <dbReference type="PROSITE" id="PS51068"/>
    </source>
</evidence>
<dbReference type="AlphaFoldDB" id="A0A0F7SW64"/>
<organism evidence="12">
    <name type="scientific">Phaffia rhodozyma</name>
    <name type="common">Yeast</name>
    <name type="synonym">Xanthophyllomyces dendrorhous</name>
    <dbReference type="NCBI Taxonomy" id="264483"/>
    <lineage>
        <taxon>Eukaryota</taxon>
        <taxon>Fungi</taxon>
        <taxon>Dikarya</taxon>
        <taxon>Basidiomycota</taxon>
        <taxon>Agaricomycotina</taxon>
        <taxon>Tremellomycetes</taxon>
        <taxon>Cystofilobasidiales</taxon>
        <taxon>Mrakiaceae</taxon>
        <taxon>Phaffia</taxon>
    </lineage>
</organism>
<name>A0A0F7SW64_PHARH</name>
<evidence type="ECO:0000256" key="7">
    <source>
        <dbReference type="ARBA" id="ARBA00023239"/>
    </source>
</evidence>
<dbReference type="PANTHER" id="PTHR22993:SF9">
    <property type="entry name" value="FORMAMIDOPYRIMIDINE-DNA GLYCOSYLASE"/>
    <property type="match status" value="1"/>
</dbReference>
<keyword evidence="8" id="KW-0511">Multifunctional enzyme</keyword>
<keyword evidence="9" id="KW-0326">Glycosidase</keyword>
<dbReference type="PROSITE" id="PS51068">
    <property type="entry name" value="FPG_CAT"/>
    <property type="match status" value="1"/>
</dbReference>
<evidence type="ECO:0000256" key="4">
    <source>
        <dbReference type="ARBA" id="ARBA00022801"/>
    </source>
</evidence>
<dbReference type="SUPFAM" id="SSF46946">
    <property type="entry name" value="S13-like H2TH domain"/>
    <property type="match status" value="1"/>
</dbReference>
<dbReference type="Pfam" id="PF06831">
    <property type="entry name" value="H2TH"/>
    <property type="match status" value="1"/>
</dbReference>
<dbReference type="Pfam" id="PF01149">
    <property type="entry name" value="Fapy_DNA_glyco"/>
    <property type="match status" value="1"/>
</dbReference>
<dbReference type="GO" id="GO:0006284">
    <property type="term" value="P:base-excision repair"/>
    <property type="evidence" value="ECO:0007669"/>
    <property type="project" value="InterPro"/>
</dbReference>
<evidence type="ECO:0000256" key="6">
    <source>
        <dbReference type="ARBA" id="ARBA00023204"/>
    </source>
</evidence>
<dbReference type="GO" id="GO:0003684">
    <property type="term" value="F:damaged DNA binding"/>
    <property type="evidence" value="ECO:0007669"/>
    <property type="project" value="InterPro"/>
</dbReference>
<feature type="compositionally biased region" description="Basic and acidic residues" evidence="10">
    <location>
        <begin position="350"/>
        <end position="365"/>
    </location>
</feature>
<evidence type="ECO:0000313" key="12">
    <source>
        <dbReference type="EMBL" id="CED85019.1"/>
    </source>
</evidence>
<keyword evidence="3" id="KW-0227">DNA damage</keyword>
<dbReference type="GO" id="GO:0016829">
    <property type="term" value="F:lyase activity"/>
    <property type="evidence" value="ECO:0007669"/>
    <property type="project" value="UniProtKB-KW"/>
</dbReference>
<keyword evidence="7" id="KW-0456">Lyase</keyword>
<accession>A0A0F7SW64</accession>
<dbReference type="GO" id="GO:0005634">
    <property type="term" value="C:nucleus"/>
    <property type="evidence" value="ECO:0007669"/>
    <property type="project" value="TreeGrafter"/>
</dbReference>
<dbReference type="SMART" id="SM00898">
    <property type="entry name" value="Fapy_DNA_glyco"/>
    <property type="match status" value="1"/>
</dbReference>
<keyword evidence="4" id="KW-0378">Hydrolase</keyword>
<dbReference type="CDD" id="cd08972">
    <property type="entry name" value="PF_Nei_N"/>
    <property type="match status" value="1"/>
</dbReference>
<evidence type="ECO:0000256" key="1">
    <source>
        <dbReference type="ARBA" id="ARBA00001668"/>
    </source>
</evidence>
<dbReference type="GO" id="GO:0003906">
    <property type="term" value="F:DNA-(apurinic or apyrimidinic site) endonuclease activity"/>
    <property type="evidence" value="ECO:0007669"/>
    <property type="project" value="InterPro"/>
</dbReference>
<evidence type="ECO:0000256" key="8">
    <source>
        <dbReference type="ARBA" id="ARBA00023268"/>
    </source>
</evidence>
<dbReference type="InterPro" id="IPR010979">
    <property type="entry name" value="Ribosomal_uS13-like_H2TH"/>
</dbReference>
<evidence type="ECO:0000256" key="5">
    <source>
        <dbReference type="ARBA" id="ARBA00023125"/>
    </source>
</evidence>
<dbReference type="InterPro" id="IPR012319">
    <property type="entry name" value="FPG_cat"/>
</dbReference>